<evidence type="ECO:0000313" key="2">
    <source>
        <dbReference type="EMBL" id="RHH48152.1"/>
    </source>
</evidence>
<comment type="caution">
    <text evidence="2">The sequence shown here is derived from an EMBL/GenBank/DDBJ whole genome shotgun (WGS) entry which is preliminary data.</text>
</comment>
<dbReference type="PANTHER" id="PTHR36836">
    <property type="entry name" value="COLANIC ACID BIOSYNTHESIS PROTEIN WCAK"/>
    <property type="match status" value="1"/>
</dbReference>
<feature type="domain" description="Polysaccharide pyruvyl transferase" evidence="1">
    <location>
        <begin position="72"/>
        <end position="318"/>
    </location>
</feature>
<gene>
    <name evidence="2" type="ORF">DW206_08625</name>
</gene>
<dbReference type="AlphaFoldDB" id="A0A3E5I880"/>
<accession>A0A3E5I880</accession>
<name>A0A3E5I880_BACOV</name>
<dbReference type="PANTHER" id="PTHR36836:SF1">
    <property type="entry name" value="COLANIC ACID BIOSYNTHESIS PROTEIN WCAK"/>
    <property type="match status" value="1"/>
</dbReference>
<dbReference type="InterPro" id="IPR007345">
    <property type="entry name" value="Polysacch_pyruvyl_Trfase"/>
</dbReference>
<evidence type="ECO:0000313" key="3">
    <source>
        <dbReference type="Proteomes" id="UP000283329"/>
    </source>
</evidence>
<dbReference type="EMBL" id="QRJR01000006">
    <property type="protein sequence ID" value="RHH48152.1"/>
    <property type="molecule type" value="Genomic_DNA"/>
</dbReference>
<evidence type="ECO:0000259" key="1">
    <source>
        <dbReference type="Pfam" id="PF04230"/>
    </source>
</evidence>
<sequence>MKYFFPLHFDGDNRGCEGIAKGTASIIGASKNDLIGYSRNVELDSRLGISDYISLIPQHPVTVIDKIQKKIEGILNPEFSRTDLYFKYQYRKFLKQITTNDIMISTGGDMMCYGNNMVNVTNNFLHERGVRTVLWGCSMGEQNYTPEKHETLRNFSLIYARESLSYNFFKNLGLKNVVCLPDPAFVLEPQVTALPSFFGDNEVIGINISPYILKGNNMCSTFGKELKSLLDFIFNETKLYVLLIPHVLWHGQDDRETASVIENMYRKTNRISILDSTNLNYQQIRFIISKCKFFIGGRTHAVISAYSTCIPTIALGYSIKSKGIAKDLELNEKLIVNATAQNSKLNLLNSFTYLMDDYQNIKDTLFSIMPTYKLSTFLIKDYISKL</sequence>
<dbReference type="GO" id="GO:0016740">
    <property type="term" value="F:transferase activity"/>
    <property type="evidence" value="ECO:0007669"/>
    <property type="project" value="UniProtKB-KW"/>
</dbReference>
<keyword evidence="2" id="KW-0808">Transferase</keyword>
<reference evidence="2 3" key="1">
    <citation type="submission" date="2018-08" db="EMBL/GenBank/DDBJ databases">
        <title>A genome reference for cultivated species of the human gut microbiota.</title>
        <authorList>
            <person name="Zou Y."/>
            <person name="Xue W."/>
            <person name="Luo G."/>
        </authorList>
    </citation>
    <scope>NUCLEOTIDE SEQUENCE [LARGE SCALE GENOMIC DNA]</scope>
    <source>
        <strain evidence="2 3">AM17-48</strain>
    </source>
</reference>
<protein>
    <submittedName>
        <fullName evidence="2">Polysaccharide pyruvyl transferase family protein</fullName>
    </submittedName>
</protein>
<proteinExistence type="predicted"/>
<dbReference type="Proteomes" id="UP000283329">
    <property type="component" value="Unassembled WGS sequence"/>
</dbReference>
<dbReference type="Pfam" id="PF04230">
    <property type="entry name" value="PS_pyruv_trans"/>
    <property type="match status" value="1"/>
</dbReference>
<dbReference type="RefSeq" id="WP_115484218.1">
    <property type="nucleotide sequence ID" value="NZ_BAABYV010000001.1"/>
</dbReference>
<organism evidence="2 3">
    <name type="scientific">Bacteroides ovatus</name>
    <dbReference type="NCBI Taxonomy" id="28116"/>
    <lineage>
        <taxon>Bacteria</taxon>
        <taxon>Pseudomonadati</taxon>
        <taxon>Bacteroidota</taxon>
        <taxon>Bacteroidia</taxon>
        <taxon>Bacteroidales</taxon>
        <taxon>Bacteroidaceae</taxon>
        <taxon>Bacteroides</taxon>
    </lineage>
</organism>